<evidence type="ECO:0000313" key="3">
    <source>
        <dbReference type="Proteomes" id="UP000317178"/>
    </source>
</evidence>
<organism evidence="2 3">
    <name type="scientific">Polystyrenella longa</name>
    <dbReference type="NCBI Taxonomy" id="2528007"/>
    <lineage>
        <taxon>Bacteria</taxon>
        <taxon>Pseudomonadati</taxon>
        <taxon>Planctomycetota</taxon>
        <taxon>Planctomycetia</taxon>
        <taxon>Planctomycetales</taxon>
        <taxon>Planctomycetaceae</taxon>
        <taxon>Polystyrenella</taxon>
    </lineage>
</organism>
<dbReference type="InterPro" id="IPR036188">
    <property type="entry name" value="FAD/NAD-bd_sf"/>
</dbReference>
<reference evidence="2 3" key="1">
    <citation type="submission" date="2019-02" db="EMBL/GenBank/DDBJ databases">
        <title>Deep-cultivation of Planctomycetes and their phenomic and genomic characterization uncovers novel biology.</title>
        <authorList>
            <person name="Wiegand S."/>
            <person name="Jogler M."/>
            <person name="Boedeker C."/>
            <person name="Pinto D."/>
            <person name="Vollmers J."/>
            <person name="Rivas-Marin E."/>
            <person name="Kohn T."/>
            <person name="Peeters S.H."/>
            <person name="Heuer A."/>
            <person name="Rast P."/>
            <person name="Oberbeckmann S."/>
            <person name="Bunk B."/>
            <person name="Jeske O."/>
            <person name="Meyerdierks A."/>
            <person name="Storesund J.E."/>
            <person name="Kallscheuer N."/>
            <person name="Luecker S."/>
            <person name="Lage O.M."/>
            <person name="Pohl T."/>
            <person name="Merkel B.J."/>
            <person name="Hornburger P."/>
            <person name="Mueller R.-W."/>
            <person name="Bruemmer F."/>
            <person name="Labrenz M."/>
            <person name="Spormann A.M."/>
            <person name="Op den Camp H."/>
            <person name="Overmann J."/>
            <person name="Amann R."/>
            <person name="Jetten M.S.M."/>
            <person name="Mascher T."/>
            <person name="Medema M.H."/>
            <person name="Devos D.P."/>
            <person name="Kaster A.-K."/>
            <person name="Ovreas L."/>
            <person name="Rohde M."/>
            <person name="Galperin M.Y."/>
            <person name="Jogler C."/>
        </authorList>
    </citation>
    <scope>NUCLEOTIDE SEQUENCE [LARGE SCALE GENOMIC DNA]</scope>
    <source>
        <strain evidence="2 3">Pla110</strain>
    </source>
</reference>
<dbReference type="Pfam" id="PF01593">
    <property type="entry name" value="Amino_oxidase"/>
    <property type="match status" value="1"/>
</dbReference>
<dbReference type="KEGG" id="plon:Pla110_13300"/>
<name>A0A518CK62_9PLAN</name>
<dbReference type="PANTHER" id="PTHR42923:SF17">
    <property type="entry name" value="AMINE OXIDASE DOMAIN-CONTAINING PROTEIN"/>
    <property type="match status" value="1"/>
</dbReference>
<sequence>MKIAIIGSGISGLVAAYQLHSEHDVTVYEANSYIGGHTNTRTVQHQGHDFHIDTGFIVFNDRTYPNFIKLLDELGVHSQPTSMSFSVRNQKNGLEYNGTSLNGFFAQRRNLFRPQFYRFLREIVRFNREGTELAITDEESDLTVAQFLKEGGYSRFFAEHYLLPMGAAIWSCPPETFANFPMQFIAQFYHHHGLLSLKDRPTWRVIEGGSQEYVKRLTAPFQDRIELNTPVQKVERQADCVRLHFANGQPQEFDEVIFACHSDQALGLLPDADMVERELLHQFPYSRNTAILHTDISVLPRSRRAWANWNYHVREDQTRQATVTYNMNMLQHLDTTKLPDEAVFCVTLNESELIDPDKVLYRAAYSHPIYTTGRLAAQRRHYEVIRRNRTSFCGAYWGNGFHEDGVKSAMAVVEQFQDPDPKSDRGSIPAALSYGSRI</sequence>
<dbReference type="Gene3D" id="1.10.3110.10">
    <property type="entry name" value="protoporphyrinogen ix oxidase, domain 3"/>
    <property type="match status" value="1"/>
</dbReference>
<dbReference type="Gene3D" id="3.50.50.60">
    <property type="entry name" value="FAD/NAD(P)-binding domain"/>
    <property type="match status" value="1"/>
</dbReference>
<dbReference type="Proteomes" id="UP000317178">
    <property type="component" value="Chromosome"/>
</dbReference>
<keyword evidence="3" id="KW-1185">Reference proteome</keyword>
<protein>
    <submittedName>
        <fullName evidence="2">Protoporphyrinogen oxidase</fullName>
    </submittedName>
</protein>
<dbReference type="PANTHER" id="PTHR42923">
    <property type="entry name" value="PROTOPORPHYRINOGEN OXIDASE"/>
    <property type="match status" value="1"/>
</dbReference>
<proteinExistence type="predicted"/>
<dbReference type="RefSeq" id="WP_144994372.1">
    <property type="nucleotide sequence ID" value="NZ_CP036281.1"/>
</dbReference>
<feature type="domain" description="Amine oxidase" evidence="1">
    <location>
        <begin position="10"/>
        <end position="286"/>
    </location>
</feature>
<accession>A0A518CK62</accession>
<evidence type="ECO:0000259" key="1">
    <source>
        <dbReference type="Pfam" id="PF01593"/>
    </source>
</evidence>
<dbReference type="GO" id="GO:0016491">
    <property type="term" value="F:oxidoreductase activity"/>
    <property type="evidence" value="ECO:0007669"/>
    <property type="project" value="InterPro"/>
</dbReference>
<dbReference type="EMBL" id="CP036281">
    <property type="protein sequence ID" value="QDU79619.1"/>
    <property type="molecule type" value="Genomic_DNA"/>
</dbReference>
<evidence type="ECO:0000313" key="2">
    <source>
        <dbReference type="EMBL" id="QDU79619.1"/>
    </source>
</evidence>
<dbReference type="SUPFAM" id="SSF51905">
    <property type="entry name" value="FAD/NAD(P)-binding domain"/>
    <property type="match status" value="1"/>
</dbReference>
<dbReference type="InterPro" id="IPR002937">
    <property type="entry name" value="Amino_oxidase"/>
</dbReference>
<dbReference type="InterPro" id="IPR050464">
    <property type="entry name" value="Zeta_carotene_desat/Oxidored"/>
</dbReference>
<dbReference type="OrthoDB" id="20837at2"/>
<gene>
    <name evidence="2" type="ORF">Pla110_13300</name>
</gene>
<dbReference type="AlphaFoldDB" id="A0A518CK62"/>
<dbReference type="Gene3D" id="3.90.660.20">
    <property type="entry name" value="Protoporphyrinogen oxidase, mitochondrial, domain 2"/>
    <property type="match status" value="1"/>
</dbReference>